<protein>
    <submittedName>
        <fullName evidence="1">Uncharacterized protein</fullName>
    </submittedName>
</protein>
<name>A0ABU5C858_9BACI</name>
<sequence>MAIKAPGEYTEADLKPSEKEVMKSLHDVLQPFQLSKEQLEFIHLLAVSYFANVQPEFRKPEIVAAAIFKAAYEAGAFPDARYSQSDIAKMFHTSTASMMKHANKILENIETLQEIQ</sequence>
<organism evidence="1 2">
    <name type="scientific">Tigheibacillus halophilus</name>
    <dbReference type="NCBI Taxonomy" id="361280"/>
    <lineage>
        <taxon>Bacteria</taxon>
        <taxon>Bacillati</taxon>
        <taxon>Bacillota</taxon>
        <taxon>Bacilli</taxon>
        <taxon>Bacillales</taxon>
        <taxon>Bacillaceae</taxon>
        <taxon>Tigheibacillus</taxon>
    </lineage>
</organism>
<gene>
    <name evidence="1" type="ORF">RWE15_15155</name>
</gene>
<reference evidence="1 2" key="1">
    <citation type="submission" date="2023-10" db="EMBL/GenBank/DDBJ databases">
        <title>Virgibacillus halophilus 5B73C genome.</title>
        <authorList>
            <person name="Miliotis G."/>
            <person name="Sengupta P."/>
            <person name="Hameed A."/>
            <person name="Chuvochina M."/>
            <person name="Mcdonagh F."/>
            <person name="Simpson A.C."/>
            <person name="Singh N.K."/>
            <person name="Rekha P.D."/>
            <person name="Raman K."/>
            <person name="Hugenholtz P."/>
            <person name="Venkateswaran K."/>
        </authorList>
    </citation>
    <scope>NUCLEOTIDE SEQUENCE [LARGE SCALE GENOMIC DNA]</scope>
    <source>
        <strain evidence="1 2">5B73C</strain>
    </source>
</reference>
<evidence type="ECO:0000313" key="2">
    <source>
        <dbReference type="Proteomes" id="UP001281447"/>
    </source>
</evidence>
<comment type="caution">
    <text evidence="1">The sequence shown here is derived from an EMBL/GenBank/DDBJ whole genome shotgun (WGS) entry which is preliminary data.</text>
</comment>
<dbReference type="EMBL" id="JAWDIP010000003">
    <property type="protein sequence ID" value="MDY0395522.1"/>
    <property type="molecule type" value="Genomic_DNA"/>
</dbReference>
<dbReference type="Proteomes" id="UP001281447">
    <property type="component" value="Unassembled WGS sequence"/>
</dbReference>
<keyword evidence="2" id="KW-1185">Reference proteome</keyword>
<evidence type="ECO:0000313" key="1">
    <source>
        <dbReference type="EMBL" id="MDY0395522.1"/>
    </source>
</evidence>
<proteinExistence type="predicted"/>
<accession>A0ABU5C858</accession>